<proteinExistence type="predicted"/>
<evidence type="ECO:0000313" key="1">
    <source>
        <dbReference type="EMBL" id="KIP64479.1"/>
    </source>
</evidence>
<dbReference type="EMBL" id="JXQK01000020">
    <property type="protein sequence ID" value="KIP64479.1"/>
    <property type="molecule type" value="Genomic_DNA"/>
</dbReference>
<dbReference type="STRING" id="1602171.ST44_02260"/>
<reference evidence="1 2" key="1">
    <citation type="submission" date="2015-01" db="EMBL/GenBank/DDBJ databases">
        <title>Comparative genomics of non-oral Prevotella species.</title>
        <authorList>
            <person name="Accetto T."/>
            <person name="Nograsek B."/>
            <person name="Avgustin G."/>
        </authorList>
    </citation>
    <scope>NUCLEOTIDE SEQUENCE [LARGE SCALE GENOMIC DNA]</scope>
    <source>
        <strain evidence="1 2">P5-119</strain>
    </source>
</reference>
<name>A0A0D0J246_9BACT</name>
<dbReference type="Proteomes" id="UP000032046">
    <property type="component" value="Unassembled WGS sequence"/>
</dbReference>
<accession>A0A0D0J246</accession>
<organism evidence="1 2">
    <name type="scientific">Prevotella pectinovora</name>
    <dbReference type="NCBI Taxonomy" id="1602169"/>
    <lineage>
        <taxon>Bacteria</taxon>
        <taxon>Pseudomonadati</taxon>
        <taxon>Bacteroidota</taxon>
        <taxon>Bacteroidia</taxon>
        <taxon>Bacteroidales</taxon>
        <taxon>Prevotellaceae</taxon>
        <taxon>Prevotella</taxon>
    </lineage>
</organism>
<evidence type="ECO:0000313" key="2">
    <source>
        <dbReference type="Proteomes" id="UP000032046"/>
    </source>
</evidence>
<comment type="caution">
    <text evidence="1">The sequence shown here is derived from an EMBL/GenBank/DDBJ whole genome shotgun (WGS) entry which is preliminary data.</text>
</comment>
<dbReference type="OrthoDB" id="1074007at2"/>
<sequence>MLVIHPKDKSTSLAEAIYANMPNVHVVEDEWYERGIGQLLWQTPKEEPILIIGYGDCHGLYRERFNDVLEISPSDLDDPVWVHRLVNCQIGVPQIVLNRIHAYNLRRHNGDIIGIWPNAVEFARRNHLHGLFASTFFFNAKDAENYGEITLDMYIERSNYTLYRTLGKLLTNHVPLYKIPEILQQRAYKDTSVNHRNFESFFCL</sequence>
<protein>
    <submittedName>
        <fullName evidence="1">Uncharacterized protein</fullName>
    </submittedName>
</protein>
<dbReference type="AlphaFoldDB" id="A0A0D0J246"/>
<gene>
    <name evidence="1" type="ORF">ST44_02260</name>
</gene>
<dbReference type="RefSeq" id="WP_042517714.1">
    <property type="nucleotide sequence ID" value="NZ_JXQI01000082.1"/>
</dbReference>
<keyword evidence="2" id="KW-1185">Reference proteome</keyword>